<reference evidence="9" key="1">
    <citation type="journal article" date="2020" name="Stud. Mycol.">
        <title>101 Dothideomycetes genomes: a test case for predicting lifestyles and emergence of pathogens.</title>
        <authorList>
            <person name="Haridas S."/>
            <person name="Albert R."/>
            <person name="Binder M."/>
            <person name="Bloem J."/>
            <person name="Labutti K."/>
            <person name="Salamov A."/>
            <person name="Andreopoulos B."/>
            <person name="Baker S."/>
            <person name="Barry K."/>
            <person name="Bills G."/>
            <person name="Bluhm B."/>
            <person name="Cannon C."/>
            <person name="Castanera R."/>
            <person name="Culley D."/>
            <person name="Daum C."/>
            <person name="Ezra D."/>
            <person name="Gonzalez J."/>
            <person name="Henrissat B."/>
            <person name="Kuo A."/>
            <person name="Liang C."/>
            <person name="Lipzen A."/>
            <person name="Lutzoni F."/>
            <person name="Magnuson J."/>
            <person name="Mondo S."/>
            <person name="Nolan M."/>
            <person name="Ohm R."/>
            <person name="Pangilinan J."/>
            <person name="Park H.-J."/>
            <person name="Ramirez L."/>
            <person name="Alfaro M."/>
            <person name="Sun H."/>
            <person name="Tritt A."/>
            <person name="Yoshinaga Y."/>
            <person name="Zwiers L.-H."/>
            <person name="Turgeon B."/>
            <person name="Goodwin S."/>
            <person name="Spatafora J."/>
            <person name="Crous P."/>
            <person name="Grigoriev I."/>
        </authorList>
    </citation>
    <scope>NUCLEOTIDE SEQUENCE</scope>
    <source>
        <strain evidence="9">CBS 675.92</strain>
    </source>
</reference>
<feature type="binding site" evidence="7">
    <location>
        <position position="276"/>
    </location>
    <ligand>
        <name>glyoxylate</name>
        <dbReference type="ChEBI" id="CHEBI:36655"/>
    </ligand>
</feature>
<keyword evidence="7" id="KW-0285">Flavoprotein</keyword>
<feature type="binding site" evidence="7">
    <location>
        <position position="249"/>
    </location>
    <ligand>
        <name>FMN</name>
        <dbReference type="ChEBI" id="CHEBI:58210"/>
    </ligand>
</feature>
<evidence type="ECO:0000259" key="8">
    <source>
        <dbReference type="PROSITE" id="PS51349"/>
    </source>
</evidence>
<dbReference type="AlphaFoldDB" id="A0A6A5U931"/>
<comment type="similarity">
    <text evidence="3">Belongs to the FMN-dependent alpha-hydroxy acid dehydrogenase family.</text>
</comment>
<feature type="binding site" evidence="7">
    <location>
        <position position="186"/>
    </location>
    <ligand>
        <name>glyoxylate</name>
        <dbReference type="ChEBI" id="CHEBI:36655"/>
    </ligand>
</feature>
<gene>
    <name evidence="9" type="ORF">CC80DRAFT_488555</name>
</gene>
<sequence>MAGLPAPIKNPSHEIILSIPDLQAAGSAKLPESARDFYNSGSTDQLTVHENTTAYTKYRVRPRVLRDVSKANTKTTVFGHSIDFPLCVSPTGLQAMAHPDGDLATSRACAKRNIHMGVSSFANYSIEEIVKASNLEQKGTGSKIAHCMQLYTMKDRARQQRILQRAEKAGCKAIFLTADSPVLGVRYNEHRNDFRTPEGFAFPMIEWTSEEIRSSTHDEAFTSFNADDHSWAREVPWLRSVTGMEIWIKGVLTAEDVVLAKEFGCEGVVVSNHGGRQLDGTPATIDVLEECVKAAGGKLRVHIDGGIRSGTDIFKALALGAECCWVGRPVIWGLAVS</sequence>
<evidence type="ECO:0000313" key="9">
    <source>
        <dbReference type="EMBL" id="KAF1961228.1"/>
    </source>
</evidence>
<dbReference type="GO" id="GO:0005737">
    <property type="term" value="C:cytoplasm"/>
    <property type="evidence" value="ECO:0007669"/>
    <property type="project" value="UniProtKB-ARBA"/>
</dbReference>
<keyword evidence="2" id="KW-0560">Oxidoreductase</keyword>
<evidence type="ECO:0000256" key="7">
    <source>
        <dbReference type="PIRSR" id="PIRSR000138-2"/>
    </source>
</evidence>
<evidence type="ECO:0000256" key="4">
    <source>
        <dbReference type="ARBA" id="ARBA00073420"/>
    </source>
</evidence>
<feature type="binding site" evidence="7">
    <location>
        <position position="177"/>
    </location>
    <ligand>
        <name>FMN</name>
        <dbReference type="ChEBI" id="CHEBI:58210"/>
    </ligand>
</feature>
<dbReference type="InterPro" id="IPR037396">
    <property type="entry name" value="FMN_HAD"/>
</dbReference>
<dbReference type="CDD" id="cd02809">
    <property type="entry name" value="alpha_hydroxyacid_oxid_FMN"/>
    <property type="match status" value="1"/>
</dbReference>
<accession>A0A6A5U931</accession>
<dbReference type="PROSITE" id="PS00557">
    <property type="entry name" value="FMN_HYDROXY_ACID_DH_1"/>
    <property type="match status" value="1"/>
</dbReference>
<proteinExistence type="inferred from homology"/>
<protein>
    <recommendedName>
        <fullName evidence="4">Oxidase FUB9</fullName>
    </recommendedName>
    <alternativeName>
        <fullName evidence="5">Fusaric acid biosynthesis protein 9</fullName>
    </alternativeName>
</protein>
<dbReference type="PANTHER" id="PTHR10578">
    <property type="entry name" value="S -2-HYDROXY-ACID OXIDASE-RELATED"/>
    <property type="match status" value="1"/>
</dbReference>
<feature type="binding site" evidence="7">
    <location>
        <position position="149"/>
    </location>
    <ligand>
        <name>FMN</name>
        <dbReference type="ChEBI" id="CHEBI:58210"/>
    </ligand>
</feature>
<dbReference type="SUPFAM" id="SSF51395">
    <property type="entry name" value="FMN-linked oxidoreductases"/>
    <property type="match status" value="1"/>
</dbReference>
<dbReference type="InterPro" id="IPR000262">
    <property type="entry name" value="FMN-dep_DH"/>
</dbReference>
<evidence type="ECO:0000313" key="10">
    <source>
        <dbReference type="Proteomes" id="UP000800035"/>
    </source>
</evidence>
<organism evidence="9 10">
    <name type="scientific">Byssothecium circinans</name>
    <dbReference type="NCBI Taxonomy" id="147558"/>
    <lineage>
        <taxon>Eukaryota</taxon>
        <taxon>Fungi</taxon>
        <taxon>Dikarya</taxon>
        <taxon>Ascomycota</taxon>
        <taxon>Pezizomycotina</taxon>
        <taxon>Dothideomycetes</taxon>
        <taxon>Pleosporomycetidae</taxon>
        <taxon>Pleosporales</taxon>
        <taxon>Massarineae</taxon>
        <taxon>Massarinaceae</taxon>
        <taxon>Byssothecium</taxon>
    </lineage>
</organism>
<feature type="binding site" evidence="7">
    <location>
        <position position="151"/>
    </location>
    <ligand>
        <name>glyoxylate</name>
        <dbReference type="ChEBI" id="CHEBI:36655"/>
    </ligand>
</feature>
<dbReference type="Proteomes" id="UP000800035">
    <property type="component" value="Unassembled WGS sequence"/>
</dbReference>
<evidence type="ECO:0000256" key="6">
    <source>
        <dbReference type="PIRSR" id="PIRSR000138-1"/>
    </source>
</evidence>
<dbReference type="InterPro" id="IPR013785">
    <property type="entry name" value="Aldolase_TIM"/>
</dbReference>
<feature type="binding site" evidence="7">
    <location>
        <position position="271"/>
    </location>
    <ligand>
        <name>FMN</name>
        <dbReference type="ChEBI" id="CHEBI:58210"/>
    </ligand>
</feature>
<feature type="active site" description="Proton acceptor" evidence="6">
    <location>
        <position position="273"/>
    </location>
</feature>
<evidence type="ECO:0000256" key="3">
    <source>
        <dbReference type="ARBA" id="ARBA00024042"/>
    </source>
</evidence>
<dbReference type="PIRSF" id="PIRSF000138">
    <property type="entry name" value="Al-hdrx_acd_dh"/>
    <property type="match status" value="1"/>
</dbReference>
<feature type="domain" description="FMN hydroxy acid dehydrogenase" evidence="8">
    <location>
        <begin position="11"/>
        <end position="337"/>
    </location>
</feature>
<keyword evidence="7" id="KW-0288">FMN</keyword>
<dbReference type="Gene3D" id="3.20.20.70">
    <property type="entry name" value="Aldolase class I"/>
    <property type="match status" value="1"/>
</dbReference>
<feature type="binding site" evidence="7">
    <location>
        <begin position="90"/>
        <end position="92"/>
    </location>
    <ligand>
        <name>FMN</name>
        <dbReference type="ChEBI" id="CHEBI:58210"/>
    </ligand>
</feature>
<dbReference type="PROSITE" id="PS51349">
    <property type="entry name" value="FMN_HYDROXY_ACID_DH_2"/>
    <property type="match status" value="1"/>
</dbReference>
<dbReference type="EMBL" id="ML976981">
    <property type="protein sequence ID" value="KAF1961228.1"/>
    <property type="molecule type" value="Genomic_DNA"/>
</dbReference>
<evidence type="ECO:0000256" key="2">
    <source>
        <dbReference type="ARBA" id="ARBA00023002"/>
    </source>
</evidence>
<dbReference type="GO" id="GO:0010181">
    <property type="term" value="F:FMN binding"/>
    <property type="evidence" value="ECO:0007669"/>
    <property type="project" value="InterPro"/>
</dbReference>
<feature type="binding site" evidence="7">
    <location>
        <position position="273"/>
    </location>
    <ligand>
        <name>glyoxylate</name>
        <dbReference type="ChEBI" id="CHEBI:36655"/>
    </ligand>
</feature>
<dbReference type="PANTHER" id="PTHR10578:SF149">
    <property type="entry name" value="2-HYDROXYACID OXIDASE 2"/>
    <property type="match status" value="1"/>
</dbReference>
<dbReference type="OrthoDB" id="1925334at2759"/>
<name>A0A6A5U931_9PLEO</name>
<feature type="binding site" evidence="7">
    <location>
        <position position="119"/>
    </location>
    <ligand>
        <name>FMN</name>
        <dbReference type="ChEBI" id="CHEBI:58210"/>
    </ligand>
</feature>
<comment type="cofactor">
    <cofactor evidence="1">
        <name>FMN</name>
        <dbReference type="ChEBI" id="CHEBI:58210"/>
    </cofactor>
</comment>
<evidence type="ECO:0000256" key="1">
    <source>
        <dbReference type="ARBA" id="ARBA00001917"/>
    </source>
</evidence>
<feature type="binding site" evidence="7">
    <location>
        <begin position="327"/>
        <end position="328"/>
    </location>
    <ligand>
        <name>FMN</name>
        <dbReference type="ChEBI" id="CHEBI:58210"/>
    </ligand>
</feature>
<evidence type="ECO:0000256" key="5">
    <source>
        <dbReference type="ARBA" id="ARBA00083297"/>
    </source>
</evidence>
<keyword evidence="10" id="KW-1185">Reference proteome</keyword>
<dbReference type="Pfam" id="PF01070">
    <property type="entry name" value="FMN_dh"/>
    <property type="match status" value="1"/>
</dbReference>
<dbReference type="InterPro" id="IPR012133">
    <property type="entry name" value="Alpha-hydoxy_acid_DH_FMN"/>
</dbReference>
<dbReference type="GO" id="GO:0016491">
    <property type="term" value="F:oxidoreductase activity"/>
    <property type="evidence" value="ECO:0007669"/>
    <property type="project" value="UniProtKB-KW"/>
</dbReference>
<dbReference type="InterPro" id="IPR008259">
    <property type="entry name" value="FMN_hydac_DH_AS"/>
</dbReference>
<feature type="binding site" evidence="7">
    <location>
        <begin position="304"/>
        <end position="308"/>
    </location>
    <ligand>
        <name>FMN</name>
        <dbReference type="ChEBI" id="CHEBI:58210"/>
    </ligand>
</feature>
<dbReference type="FunFam" id="3.20.20.70:FF:000056">
    <property type="entry name" value="hydroxyacid oxidase 2"/>
    <property type="match status" value="1"/>
</dbReference>